<reference evidence="1 2" key="1">
    <citation type="submission" date="2018-06" db="EMBL/GenBank/DDBJ databases">
        <authorList>
            <consortium name="Pathogen Informatics"/>
            <person name="Doyle S."/>
        </authorList>
    </citation>
    <scope>NUCLEOTIDE SEQUENCE [LARGE SCALE GENOMIC DNA]</scope>
    <source>
        <strain evidence="1 2">NCTC10529</strain>
    </source>
</reference>
<protein>
    <submittedName>
        <fullName evidence="1">Protein of uncharacterized function (DUF498/DUF598)</fullName>
    </submittedName>
</protein>
<dbReference type="InterPro" id="IPR007523">
    <property type="entry name" value="NDUFAF3/AAMDC"/>
</dbReference>
<sequence>MNFEEMRLSTGLTIDAHNSQQIEISGKIYEFPVYLGDEVCPVAYQTEQEITLNDVQAAFEQGANVLLIGTGEKQRFVSPKLVAQAASLGVGLECMTTAAACRTYMLLRSEGRKVCAWLW</sequence>
<dbReference type="GeneID" id="93262712"/>
<dbReference type="PANTHER" id="PTHR21192">
    <property type="entry name" value="NUCLEAR PROTEIN E3-3"/>
    <property type="match status" value="1"/>
</dbReference>
<dbReference type="EMBL" id="LS483426">
    <property type="protein sequence ID" value="SQH25233.1"/>
    <property type="molecule type" value="Genomic_DNA"/>
</dbReference>
<dbReference type="Pfam" id="PF04430">
    <property type="entry name" value="DUF498"/>
    <property type="match status" value="1"/>
</dbReference>
<dbReference type="InterPro" id="IPR036748">
    <property type="entry name" value="MTH938-like_sf"/>
</dbReference>
<dbReference type="PANTHER" id="PTHR21192:SF2">
    <property type="entry name" value="NADH DEHYDROGENASE [UBIQUINONE] 1 ALPHA SUBCOMPLEX ASSEMBLY FACTOR 3"/>
    <property type="match status" value="1"/>
</dbReference>
<organism evidence="1 2">
    <name type="scientific">Kingella kingae</name>
    <dbReference type="NCBI Taxonomy" id="504"/>
    <lineage>
        <taxon>Bacteria</taxon>
        <taxon>Pseudomonadati</taxon>
        <taxon>Pseudomonadota</taxon>
        <taxon>Betaproteobacteria</taxon>
        <taxon>Neisseriales</taxon>
        <taxon>Neisseriaceae</taxon>
        <taxon>Kingella</taxon>
    </lineage>
</organism>
<evidence type="ECO:0000313" key="2">
    <source>
        <dbReference type="Proteomes" id="UP000248598"/>
    </source>
</evidence>
<gene>
    <name evidence="1" type="ORF">NCTC10529_01429</name>
</gene>
<name>A0AAX2J4H0_KINKI</name>
<dbReference type="RefSeq" id="WP_003787016.1">
    <property type="nucleotide sequence ID" value="NZ_CP045141.1"/>
</dbReference>
<proteinExistence type="predicted"/>
<dbReference type="Proteomes" id="UP000248598">
    <property type="component" value="Chromosome 1"/>
</dbReference>
<evidence type="ECO:0000313" key="1">
    <source>
        <dbReference type="EMBL" id="SQH25233.1"/>
    </source>
</evidence>
<accession>A0AAX2J4H0</accession>
<dbReference type="Gene3D" id="3.40.1230.10">
    <property type="entry name" value="MTH938-like"/>
    <property type="match status" value="1"/>
</dbReference>
<dbReference type="AlphaFoldDB" id="A0AAX2J4H0"/>
<dbReference type="SUPFAM" id="SSF64076">
    <property type="entry name" value="MTH938-like"/>
    <property type="match status" value="1"/>
</dbReference>